<dbReference type="InterPro" id="IPR045621">
    <property type="entry name" value="BPD_transp_1_N"/>
</dbReference>
<evidence type="ECO:0000313" key="9">
    <source>
        <dbReference type="EMBL" id="TWS25152.1"/>
    </source>
</evidence>
<sequence length="310" mass="31566">MALVLIRRLAGRLVLLVGVLAAVFAAVDLLPGSAARGALGANATEDAVAAKNAELGMDHAWPVRFAHWLAGLFTGDLGTTVRGRSVGELVAAALPETLIVVGAALLITVPCATALGTWWAMRAKPGARRLVDGLTTTSIAVPEFVIATVLIVVFALLLDALPAVTIVTADGGIAAPDMRVLPVLALAIPQVGWNSRVVHAAVADHRGDPHVTQALLDGLTPWRVTTRHVLPMAIPTIAAAAATSTGMLVGGAVVVETVFNHPGVGNLLTAAVTDKDSVTATAIVALVGVLIAVVLTASDAVRIIVTGRTA</sequence>
<dbReference type="CDD" id="cd06261">
    <property type="entry name" value="TM_PBP2"/>
    <property type="match status" value="1"/>
</dbReference>
<evidence type="ECO:0000313" key="10">
    <source>
        <dbReference type="Proteomes" id="UP000319792"/>
    </source>
</evidence>
<dbReference type="Proteomes" id="UP000319792">
    <property type="component" value="Unassembled WGS sequence"/>
</dbReference>
<name>A0A5C5RRE3_9ACTN</name>
<reference evidence="9 10" key="2">
    <citation type="submission" date="2019-08" db="EMBL/GenBank/DDBJ databases">
        <title>Tsukamurella conjunctivitidis sp. nov., Tsukamurella assacharolytica sp. nov. and Tsukamurella sputae sp. nov. isolated from patients with conjunctivitis, bacteraemia (lymphoma) and respiratory infection (sputum) in Hong Kong.</title>
        <authorList>
            <person name="Fok K.M.N."/>
            <person name="Fong J.Y.H."/>
        </authorList>
    </citation>
    <scope>NUCLEOTIDE SEQUENCE [LARGE SCALE GENOMIC DNA]</scope>
    <source>
        <strain evidence="9 10">HKU70</strain>
    </source>
</reference>
<comment type="caution">
    <text evidence="9">The sequence shown here is derived from an EMBL/GenBank/DDBJ whole genome shotgun (WGS) entry which is preliminary data.</text>
</comment>
<dbReference type="AlphaFoldDB" id="A0A5C5RRE3"/>
<dbReference type="OrthoDB" id="9778910at2"/>
<keyword evidence="2 7" id="KW-0813">Transport</keyword>
<dbReference type="PANTHER" id="PTHR43163">
    <property type="entry name" value="DIPEPTIDE TRANSPORT SYSTEM PERMEASE PROTEIN DPPB-RELATED"/>
    <property type="match status" value="1"/>
</dbReference>
<dbReference type="RefSeq" id="WP_146432894.1">
    <property type="nucleotide sequence ID" value="NZ_VIGV01000002.1"/>
</dbReference>
<evidence type="ECO:0000259" key="8">
    <source>
        <dbReference type="PROSITE" id="PS50928"/>
    </source>
</evidence>
<keyword evidence="6 7" id="KW-0472">Membrane</keyword>
<feature type="domain" description="ABC transmembrane type-1" evidence="8">
    <location>
        <begin position="94"/>
        <end position="296"/>
    </location>
</feature>
<feature type="transmembrane region" description="Helical" evidence="7">
    <location>
        <begin position="98"/>
        <end position="121"/>
    </location>
</feature>
<evidence type="ECO:0000256" key="2">
    <source>
        <dbReference type="ARBA" id="ARBA00022448"/>
    </source>
</evidence>
<evidence type="ECO:0000256" key="3">
    <source>
        <dbReference type="ARBA" id="ARBA00022475"/>
    </source>
</evidence>
<dbReference type="Pfam" id="PF19300">
    <property type="entry name" value="BPD_transp_1_N"/>
    <property type="match status" value="1"/>
</dbReference>
<dbReference type="GO" id="GO:0055085">
    <property type="term" value="P:transmembrane transport"/>
    <property type="evidence" value="ECO:0007669"/>
    <property type="project" value="InterPro"/>
</dbReference>
<dbReference type="InterPro" id="IPR035906">
    <property type="entry name" value="MetI-like_sf"/>
</dbReference>
<dbReference type="EMBL" id="VIGV01000002">
    <property type="protein sequence ID" value="TWS25152.1"/>
    <property type="molecule type" value="Genomic_DNA"/>
</dbReference>
<protein>
    <submittedName>
        <fullName evidence="9">ABC transporter permease</fullName>
    </submittedName>
</protein>
<evidence type="ECO:0000256" key="4">
    <source>
        <dbReference type="ARBA" id="ARBA00022692"/>
    </source>
</evidence>
<keyword evidence="5 7" id="KW-1133">Transmembrane helix</keyword>
<dbReference type="GO" id="GO:0005886">
    <property type="term" value="C:plasma membrane"/>
    <property type="evidence" value="ECO:0007669"/>
    <property type="project" value="UniProtKB-SubCell"/>
</dbReference>
<dbReference type="InterPro" id="IPR000515">
    <property type="entry name" value="MetI-like"/>
</dbReference>
<evidence type="ECO:0000256" key="7">
    <source>
        <dbReference type="RuleBase" id="RU363032"/>
    </source>
</evidence>
<dbReference type="Pfam" id="PF00528">
    <property type="entry name" value="BPD_transp_1"/>
    <property type="match status" value="1"/>
</dbReference>
<organism evidence="9 10">
    <name type="scientific">Tsukamurella sputi</name>
    <dbReference type="NCBI Taxonomy" id="2591848"/>
    <lineage>
        <taxon>Bacteria</taxon>
        <taxon>Bacillati</taxon>
        <taxon>Actinomycetota</taxon>
        <taxon>Actinomycetes</taxon>
        <taxon>Mycobacteriales</taxon>
        <taxon>Tsukamurellaceae</taxon>
        <taxon>Tsukamurella</taxon>
    </lineage>
</organism>
<accession>A0A5C5RRE3</accession>
<dbReference type="Gene3D" id="1.10.3720.10">
    <property type="entry name" value="MetI-like"/>
    <property type="match status" value="1"/>
</dbReference>
<keyword evidence="3" id="KW-1003">Cell membrane</keyword>
<feature type="transmembrane region" description="Helical" evidence="7">
    <location>
        <begin position="133"/>
        <end position="158"/>
    </location>
</feature>
<evidence type="ECO:0000256" key="1">
    <source>
        <dbReference type="ARBA" id="ARBA00004651"/>
    </source>
</evidence>
<feature type="transmembrane region" description="Helical" evidence="7">
    <location>
        <begin position="282"/>
        <end position="305"/>
    </location>
</feature>
<keyword evidence="4 7" id="KW-0812">Transmembrane</keyword>
<dbReference type="SUPFAM" id="SSF161098">
    <property type="entry name" value="MetI-like"/>
    <property type="match status" value="1"/>
</dbReference>
<keyword evidence="10" id="KW-1185">Reference proteome</keyword>
<evidence type="ECO:0000256" key="6">
    <source>
        <dbReference type="ARBA" id="ARBA00023136"/>
    </source>
</evidence>
<gene>
    <name evidence="9" type="ORF">FK268_08030</name>
</gene>
<reference evidence="9 10" key="1">
    <citation type="submission" date="2019-06" db="EMBL/GenBank/DDBJ databases">
        <authorList>
            <person name="Teng J.L.L."/>
            <person name="Lee H.H."/>
            <person name="Lau S.K.P."/>
            <person name="Woo P.C.Y."/>
        </authorList>
    </citation>
    <scope>NUCLEOTIDE SEQUENCE [LARGE SCALE GENOMIC DNA]</scope>
    <source>
        <strain evidence="9 10">HKU70</strain>
    </source>
</reference>
<dbReference type="PROSITE" id="PS50928">
    <property type="entry name" value="ABC_TM1"/>
    <property type="match status" value="1"/>
</dbReference>
<comment type="similarity">
    <text evidence="7">Belongs to the binding-protein-dependent transport system permease family.</text>
</comment>
<proteinExistence type="inferred from homology"/>
<dbReference type="PANTHER" id="PTHR43163:SF3">
    <property type="entry name" value="PEPTIDE ABC TRANSPORTER PERMEASE PROTEIN"/>
    <property type="match status" value="1"/>
</dbReference>
<evidence type="ECO:0000256" key="5">
    <source>
        <dbReference type="ARBA" id="ARBA00022989"/>
    </source>
</evidence>
<comment type="subcellular location">
    <subcellularLocation>
        <location evidence="1 7">Cell membrane</location>
        <topology evidence="1 7">Multi-pass membrane protein</topology>
    </subcellularLocation>
</comment>